<feature type="compositionally biased region" description="Polar residues" evidence="19">
    <location>
        <begin position="779"/>
        <end position="807"/>
    </location>
</feature>
<dbReference type="GO" id="GO:0005890">
    <property type="term" value="C:sodium:potassium-exchanging ATPase complex"/>
    <property type="evidence" value="ECO:0007669"/>
    <property type="project" value="InterPro"/>
</dbReference>
<keyword evidence="23" id="KW-1185">Reference proteome</keyword>
<evidence type="ECO:0000256" key="20">
    <source>
        <dbReference type="SAM" id="Phobius"/>
    </source>
</evidence>
<keyword evidence="7 20" id="KW-0812">Transmembrane</keyword>
<dbReference type="Pfam" id="PF00287">
    <property type="entry name" value="Na_K-ATPase"/>
    <property type="match status" value="1"/>
</dbReference>
<evidence type="ECO:0000256" key="2">
    <source>
        <dbReference type="ARBA" id="ARBA00005876"/>
    </source>
</evidence>
<feature type="compositionally biased region" description="Basic and acidic residues" evidence="19">
    <location>
        <begin position="768"/>
        <end position="777"/>
    </location>
</feature>
<evidence type="ECO:0000256" key="4">
    <source>
        <dbReference type="ARBA" id="ARBA00022475"/>
    </source>
</evidence>
<feature type="region of interest" description="Disordered" evidence="19">
    <location>
        <begin position="999"/>
        <end position="1097"/>
    </location>
</feature>
<keyword evidence="5" id="KW-0633">Potassium transport</keyword>
<comment type="subcellular location">
    <subcellularLocation>
        <location evidence="1">Cell membrane</location>
        <topology evidence="1">Single-pass type II membrane protein</topology>
    </subcellularLocation>
</comment>
<dbReference type="GO" id="GO:0001671">
    <property type="term" value="F:ATPase activator activity"/>
    <property type="evidence" value="ECO:0007669"/>
    <property type="project" value="UniProtKB-ARBA"/>
</dbReference>
<evidence type="ECO:0000256" key="15">
    <source>
        <dbReference type="ARBA" id="ARBA00023180"/>
    </source>
</evidence>
<feature type="domain" description="CCHC-type" evidence="21">
    <location>
        <begin position="1104"/>
        <end position="1119"/>
    </location>
</feature>
<dbReference type="GO" id="GO:0006883">
    <property type="term" value="P:intracellular sodium ion homeostasis"/>
    <property type="evidence" value="ECO:0007669"/>
    <property type="project" value="TreeGrafter"/>
</dbReference>
<feature type="region of interest" description="Disordered" evidence="19">
    <location>
        <begin position="345"/>
        <end position="461"/>
    </location>
</feature>
<keyword evidence="6" id="KW-0740">Sodium/potassium transport</keyword>
<proteinExistence type="inferred from homology"/>
<dbReference type="Gene3D" id="4.10.60.10">
    <property type="entry name" value="Zinc finger, CCHC-type"/>
    <property type="match status" value="1"/>
</dbReference>
<evidence type="ECO:0000256" key="8">
    <source>
        <dbReference type="ARBA" id="ARBA00022958"/>
    </source>
</evidence>
<dbReference type="InterPro" id="IPR001878">
    <property type="entry name" value="Znf_CCHC"/>
</dbReference>
<feature type="transmembrane region" description="Helical" evidence="20">
    <location>
        <begin position="1239"/>
        <end position="1259"/>
    </location>
</feature>
<dbReference type="EMBL" id="CADCXV010001083">
    <property type="protein sequence ID" value="CAB0041027.1"/>
    <property type="molecule type" value="Genomic_DNA"/>
</dbReference>
<keyword evidence="15" id="KW-0325">Glycoprotein</keyword>
<feature type="region of interest" description="Disordered" evidence="19">
    <location>
        <begin position="1151"/>
        <end position="1170"/>
    </location>
</feature>
<evidence type="ECO:0000256" key="17">
    <source>
        <dbReference type="ARBA" id="ARBA00025540"/>
    </source>
</evidence>
<keyword evidence="14" id="KW-1015">Disulfide bond</keyword>
<dbReference type="Gene3D" id="2.60.40.1660">
    <property type="entry name" value="Na, k-atpase alpha subunit"/>
    <property type="match status" value="1"/>
</dbReference>
<evidence type="ECO:0000313" key="22">
    <source>
        <dbReference type="EMBL" id="CAB0041027.1"/>
    </source>
</evidence>
<feature type="compositionally biased region" description="Low complexity" evidence="19">
    <location>
        <begin position="1011"/>
        <end position="1042"/>
    </location>
</feature>
<sequence length="1495" mass="164108">MYTYVRAKGTCTRFNTYTRMPGSIYTIYKRIDVMCTLLNMCLPFEVRYLGACIEDLGKRDYTTLRETENRANTPSDLTDLSNSDLIDKHTRRKLALYMALLHTCNHACAVIMYKNLSNFDPDEMLTKMLNGTNFSRDYQPLEELLLIYTMALNHPAFNYQQKSTIADIFLKLREEETRLGVNKNGPVSYKTVQGCIPCVNQNESELVVTHPPMQTIQVLHEFPEEMHMRNSALMAQGMPPPQAAAAAAIMHQHPGGGMAVLPVPTEQIASMAPPPPPPQAAGQPHYLPVGYATMAPMAPWPLMPHNHQIVYQAAAPVAGTVTPGAGEMVPAPPPPTVAAAAAYSPLVSQQSSPTHSQTHSRSSSPTVALQQRNKVNGPPPPTSSSSTASSTPTSQQQQQQQQQLQPRTSTQPTSNTVTISTSSSSSNVQTNITNSSAMGTTTSSMPVLPSMSSNRAPQLPPLMPSRPLVPYNGRYSGEHISAVPPATIASTSTTTPTTMGPPLGAKAQQAPPRLKPALASETGNKEMPNFKGNFQNYSKNEIRRLSNEDVSTDGVTFNGPIAKSQTNGVDSSSSSNKNFDGPNSVVSSSSSSSADATHEMSEVMNVAGNNNEIGYVRRNKAIAKRLPNFHFQTMPVVESSVGEALNGGKTSAAVAANIAAAAAADPTSMHNYHPQTQQQQQQQQQQQHNMRRGGGGGYANHMEQQQQQQSAQIQMFHATPTTLYPAHNACYNCFTPVPVGVPNRYTNRSGAQQHFYCLTQLQGLRLEDNSNRVDKNKYHSPTTESPNSHSPPVTPPATNWQENNIQPGNVDLSMQQQQQQQHQHQQQQQTVHSIPSSQQQQQQQQQQVPPPPPSGVDRGRGSSVSRKNQSHMIARHKTSTTSSGGGATPPPPTQMMNGVASGQQSGGGAPPPNNAPNAGAPMQPPPPPQYVQGPPPPGGGPGAPSPTPMSPAYLAHTGHFTTLRPATTGIYTNFTHAYARPAPGYPTLAYQHNGEMLYHFPPPGNIPPGGHPVTNAQQPPPQQTNVQQTSPGQQQQQQQQQQQPPPPQQQQQPHIFVPSVPVTYAPVNSAPPTIMQQQQQQQQQQQRKEPISPTPMSQPLRISCYNCGSNAHLAQDCTEVTMDTLTKQELNQVHSTRKKIVSVIHDYYTSMKNSQGKKGRKDGREEGTSDRTVLHAAARSRQMGEHEDLLLQLRDRTGHGSYRLKLGERGNISEESVKYIQDSTRSHRHYCPSCASKILLFYVIFYAVLAAFFGGMLAWQLERSLIGSNPGLGFRPMPPESNVESTLIWYKASDEGNYRHWSRALDKFLQVYNKTGIGAANQDNRILCDYGKPVPQGKVCDVLIHDWHPCTKANFYNYQKSAPCIFLKLNKIFGWLPAYYNDTANLPVNMPNDLKNHIANQKVHQRDTVWVSCEGENPADVENIGPIQYIPRRGFPGFYFPFTNSPGYLSPLVAVFFEKPKYGVLINIECKAWAHNIIHDRVERRGSVHFELMVD</sequence>
<feature type="region of interest" description="Disordered" evidence="19">
    <location>
        <begin position="551"/>
        <end position="599"/>
    </location>
</feature>
<dbReference type="InterPro" id="IPR038702">
    <property type="entry name" value="Na/K_ATPase_sub_beta_sf"/>
</dbReference>
<feature type="compositionally biased region" description="Polar residues" evidence="19">
    <location>
        <begin position="437"/>
        <end position="456"/>
    </location>
</feature>
<keyword evidence="18" id="KW-0863">Zinc-finger</keyword>
<dbReference type="GO" id="GO:0003676">
    <property type="term" value="F:nucleic acid binding"/>
    <property type="evidence" value="ECO:0007669"/>
    <property type="project" value="InterPro"/>
</dbReference>
<evidence type="ECO:0000256" key="16">
    <source>
        <dbReference type="ARBA" id="ARBA00023201"/>
    </source>
</evidence>
<keyword evidence="16" id="KW-0739">Sodium transport</keyword>
<reference evidence="22 23" key="1">
    <citation type="submission" date="2020-02" db="EMBL/GenBank/DDBJ databases">
        <authorList>
            <person name="Ferguson B K."/>
        </authorList>
    </citation>
    <scope>NUCLEOTIDE SEQUENCE [LARGE SCALE GENOMIC DNA]</scope>
</reference>
<evidence type="ECO:0000256" key="14">
    <source>
        <dbReference type="ARBA" id="ARBA00023157"/>
    </source>
</evidence>
<dbReference type="GO" id="GO:0030007">
    <property type="term" value="P:intracellular potassium ion homeostasis"/>
    <property type="evidence" value="ECO:0007669"/>
    <property type="project" value="TreeGrafter"/>
</dbReference>
<feature type="compositionally biased region" description="Polar residues" evidence="19">
    <location>
        <begin position="563"/>
        <end position="578"/>
    </location>
</feature>
<evidence type="ECO:0000256" key="1">
    <source>
        <dbReference type="ARBA" id="ARBA00004401"/>
    </source>
</evidence>
<dbReference type="PROSITE" id="PS50158">
    <property type="entry name" value="ZF_CCHC"/>
    <property type="match status" value="1"/>
</dbReference>
<evidence type="ECO:0000256" key="13">
    <source>
        <dbReference type="ARBA" id="ARBA00023136"/>
    </source>
</evidence>
<feature type="compositionally biased region" description="Low complexity" evidence="19">
    <location>
        <begin position="815"/>
        <end position="847"/>
    </location>
</feature>
<feature type="compositionally biased region" description="Pro residues" evidence="19">
    <location>
        <begin position="922"/>
        <end position="949"/>
    </location>
</feature>
<evidence type="ECO:0000256" key="19">
    <source>
        <dbReference type="SAM" id="MobiDB-lite"/>
    </source>
</evidence>
<dbReference type="GO" id="GO:0008270">
    <property type="term" value="F:zinc ion binding"/>
    <property type="evidence" value="ECO:0007669"/>
    <property type="project" value="UniProtKB-KW"/>
</dbReference>
<evidence type="ECO:0000256" key="7">
    <source>
        <dbReference type="ARBA" id="ARBA00022692"/>
    </source>
</evidence>
<keyword evidence="18" id="KW-0479">Metal-binding</keyword>
<evidence type="ECO:0000256" key="12">
    <source>
        <dbReference type="ARBA" id="ARBA00023065"/>
    </source>
</evidence>
<evidence type="ECO:0000256" key="9">
    <source>
        <dbReference type="ARBA" id="ARBA00022968"/>
    </source>
</evidence>
<dbReference type="PANTHER" id="PTHR11523:SF28">
    <property type="entry name" value="NA_K-ATPASE BETA SUBUNIT ISOFORM 4-RELATED"/>
    <property type="match status" value="1"/>
</dbReference>
<dbReference type="GO" id="GO:0036376">
    <property type="term" value="P:sodium ion export across plasma membrane"/>
    <property type="evidence" value="ECO:0007669"/>
    <property type="project" value="TreeGrafter"/>
</dbReference>
<dbReference type="Pfam" id="PF26034">
    <property type="entry name" value="PHAT_SMAUG"/>
    <property type="match status" value="1"/>
</dbReference>
<feature type="region of interest" description="Disordered" evidence="19">
    <location>
        <begin position="668"/>
        <end position="712"/>
    </location>
</feature>
<feature type="region of interest" description="Disordered" evidence="19">
    <location>
        <begin position="491"/>
        <end position="511"/>
    </location>
</feature>
<evidence type="ECO:0000256" key="6">
    <source>
        <dbReference type="ARBA" id="ARBA00022607"/>
    </source>
</evidence>
<dbReference type="InterPro" id="IPR000402">
    <property type="entry name" value="Na/K_ATPase_sub_beta"/>
</dbReference>
<evidence type="ECO:0000256" key="10">
    <source>
        <dbReference type="ARBA" id="ARBA00022989"/>
    </source>
</evidence>
<feature type="compositionally biased region" description="Low complexity" evidence="19">
    <location>
        <begin position="584"/>
        <end position="593"/>
    </location>
</feature>
<keyword evidence="12" id="KW-0406">Ion transport</keyword>
<feature type="region of interest" description="Disordered" evidence="19">
    <location>
        <begin position="768"/>
        <end position="954"/>
    </location>
</feature>
<keyword evidence="4" id="KW-1003">Cell membrane</keyword>
<evidence type="ECO:0000256" key="11">
    <source>
        <dbReference type="ARBA" id="ARBA00023053"/>
    </source>
</evidence>
<feature type="compositionally biased region" description="Pro residues" evidence="19">
    <location>
        <begin position="1000"/>
        <end position="1010"/>
    </location>
</feature>
<evidence type="ECO:0000313" key="23">
    <source>
        <dbReference type="Proteomes" id="UP000479190"/>
    </source>
</evidence>
<keyword evidence="8" id="KW-0630">Potassium</keyword>
<accession>A0A6H5IUH7</accession>
<protein>
    <recommendedName>
        <fullName evidence="21">CCHC-type domain-containing protein</fullName>
    </recommendedName>
</protein>
<evidence type="ECO:0000256" key="3">
    <source>
        <dbReference type="ARBA" id="ARBA00022448"/>
    </source>
</evidence>
<organism evidence="22 23">
    <name type="scientific">Trichogramma brassicae</name>
    <dbReference type="NCBI Taxonomy" id="86971"/>
    <lineage>
        <taxon>Eukaryota</taxon>
        <taxon>Metazoa</taxon>
        <taxon>Ecdysozoa</taxon>
        <taxon>Arthropoda</taxon>
        <taxon>Hexapoda</taxon>
        <taxon>Insecta</taxon>
        <taxon>Pterygota</taxon>
        <taxon>Neoptera</taxon>
        <taxon>Endopterygota</taxon>
        <taxon>Hymenoptera</taxon>
        <taxon>Apocrita</taxon>
        <taxon>Proctotrupomorpha</taxon>
        <taxon>Chalcidoidea</taxon>
        <taxon>Trichogrammatidae</taxon>
        <taxon>Trichogramma</taxon>
    </lineage>
</organism>
<keyword evidence="10 20" id="KW-1133">Transmembrane helix</keyword>
<keyword evidence="18" id="KW-0862">Zinc</keyword>
<gene>
    <name evidence="22" type="ORF">TBRA_LOCUS12713</name>
</gene>
<comment type="similarity">
    <text evidence="2">Belongs to the X(+)/potassium ATPases subunit beta family.</text>
</comment>
<evidence type="ECO:0000256" key="18">
    <source>
        <dbReference type="PROSITE-ProRule" id="PRU00047"/>
    </source>
</evidence>
<keyword evidence="3" id="KW-0813">Transport</keyword>
<dbReference type="InterPro" id="IPR057327">
    <property type="entry name" value="Vts1_dom"/>
</dbReference>
<evidence type="ECO:0000259" key="21">
    <source>
        <dbReference type="PROSITE" id="PS50158"/>
    </source>
</evidence>
<dbReference type="OrthoDB" id="6361509at2759"/>
<dbReference type="PANTHER" id="PTHR11523">
    <property type="entry name" value="SODIUM/POTASSIUM-DEPENDENT ATPASE BETA SUBUNIT"/>
    <property type="match status" value="1"/>
</dbReference>
<dbReference type="Proteomes" id="UP000479190">
    <property type="component" value="Unassembled WGS sequence"/>
</dbReference>
<feature type="compositionally biased region" description="Low complexity" evidence="19">
    <location>
        <begin position="345"/>
        <end position="366"/>
    </location>
</feature>
<dbReference type="GO" id="GO:1990573">
    <property type="term" value="P:potassium ion import across plasma membrane"/>
    <property type="evidence" value="ECO:0007669"/>
    <property type="project" value="TreeGrafter"/>
</dbReference>
<comment type="function">
    <text evidence="17">This is the non-catalytic component of the active enzyme, which catalyzes the hydrolysis of ATP coupled with the exchange of Na(+) and K(+) ions across the plasma membrane. The beta subunit regulates, through assembly of alpha/beta heterodimers, the number of sodium pumps transported to the plasma membrane.</text>
</comment>
<keyword evidence="11" id="KW-0915">Sodium</keyword>
<evidence type="ECO:0000256" key="5">
    <source>
        <dbReference type="ARBA" id="ARBA00022538"/>
    </source>
</evidence>
<dbReference type="SMART" id="SM00343">
    <property type="entry name" value="ZnF_C2HC"/>
    <property type="match status" value="1"/>
</dbReference>
<feature type="compositionally biased region" description="Low complexity" evidence="19">
    <location>
        <begin position="675"/>
        <end position="687"/>
    </location>
</feature>
<keyword evidence="9" id="KW-0735">Signal-anchor</keyword>
<dbReference type="FunFam" id="2.60.40.1660:FF:000004">
    <property type="entry name" value="sodium/potassium-transporting ATPase subunit beta-2"/>
    <property type="match status" value="1"/>
</dbReference>
<dbReference type="InterPro" id="IPR058599">
    <property type="entry name" value="PHAT_Smg/ZCCHC2-like"/>
</dbReference>
<keyword evidence="13 20" id="KW-0472">Membrane</keyword>
<dbReference type="Pfam" id="PF25479">
    <property type="entry name" value="Vts1"/>
    <property type="match status" value="1"/>
</dbReference>
<feature type="compositionally biased region" description="Low complexity" evidence="19">
    <location>
        <begin position="1076"/>
        <end position="1085"/>
    </location>
</feature>
<name>A0A6H5IUH7_9HYME</name>
<dbReference type="Gene3D" id="1.20.5.170">
    <property type="match status" value="1"/>
</dbReference>
<feature type="compositionally biased region" description="Low complexity" evidence="19">
    <location>
        <begin position="383"/>
        <end position="436"/>
    </location>
</feature>